<evidence type="ECO:0000313" key="1">
    <source>
        <dbReference type="EMBL" id="OUR78766.1"/>
    </source>
</evidence>
<evidence type="ECO:0000313" key="2">
    <source>
        <dbReference type="Proteomes" id="UP000243053"/>
    </source>
</evidence>
<dbReference type="InterPro" id="IPR025543">
    <property type="entry name" value="Dodecin-like"/>
</dbReference>
<dbReference type="AlphaFoldDB" id="A0A1Y5EBD5"/>
<proteinExistence type="predicted"/>
<gene>
    <name evidence="1" type="ORF">A9Q75_13205</name>
</gene>
<dbReference type="PANTHER" id="PTHR39324">
    <property type="entry name" value="CALCIUM DODECIN"/>
    <property type="match status" value="1"/>
</dbReference>
<protein>
    <submittedName>
        <fullName evidence="1">Dodecin flavoprotein</fullName>
    </submittedName>
</protein>
<comment type="caution">
    <text evidence="1">The sequence shown here is derived from an EMBL/GenBank/DDBJ whole genome shotgun (WGS) entry which is preliminary data.</text>
</comment>
<accession>A0A1Y5EBD5</accession>
<dbReference type="Gene3D" id="3.30.1660.10">
    <property type="entry name" value="Flavin-binding protein dodecin"/>
    <property type="match status" value="1"/>
</dbReference>
<dbReference type="InterPro" id="IPR009923">
    <property type="entry name" value="Dodecin"/>
</dbReference>
<dbReference type="PANTHER" id="PTHR39324:SF1">
    <property type="entry name" value="CALCIUM DODECIN"/>
    <property type="match status" value="1"/>
</dbReference>
<reference evidence="2" key="1">
    <citation type="journal article" date="2017" name="Proc. Natl. Acad. Sci. U.S.A.">
        <title>Simulation of Deepwater Horizon oil plume reveals substrate specialization within a complex community of hydrocarbon degraders.</title>
        <authorList>
            <person name="Hu P."/>
            <person name="Dubinsky E.A."/>
            <person name="Probst A.J."/>
            <person name="Wang J."/>
            <person name="Sieber C.M.K."/>
            <person name="Tom L.M."/>
            <person name="Gardinali P."/>
            <person name="Banfield J.F."/>
            <person name="Atlas R.M."/>
            <person name="Andersen G.L."/>
        </authorList>
    </citation>
    <scope>NUCLEOTIDE SEQUENCE [LARGE SCALE GENOMIC DNA]</scope>
</reference>
<name>A0A1Y5EBD5_COLPS</name>
<dbReference type="SUPFAM" id="SSF89807">
    <property type="entry name" value="Dodecin-like"/>
    <property type="match status" value="1"/>
</dbReference>
<dbReference type="InterPro" id="IPR050049">
    <property type="entry name" value="Dodecin_bact"/>
</dbReference>
<dbReference type="InterPro" id="IPR036694">
    <property type="entry name" value="Dodecin-like_sf"/>
</dbReference>
<sequence length="71" mass="8047">MSEHHIYKKIEMVGSSKNSIEEAIENALAECKKSINNMDWFEVIETRGHIVNGAVGHYQVTLKIGFKIELS</sequence>
<dbReference type="NCBIfam" id="NF043052">
    <property type="entry name" value="DodecBact"/>
    <property type="match status" value="1"/>
</dbReference>
<dbReference type="EMBL" id="MAAF01000077">
    <property type="protein sequence ID" value="OUR78766.1"/>
    <property type="molecule type" value="Genomic_DNA"/>
</dbReference>
<organism evidence="1 2">
    <name type="scientific">Colwellia psychrerythraea</name>
    <name type="common">Vibrio psychroerythus</name>
    <dbReference type="NCBI Taxonomy" id="28229"/>
    <lineage>
        <taxon>Bacteria</taxon>
        <taxon>Pseudomonadati</taxon>
        <taxon>Pseudomonadota</taxon>
        <taxon>Gammaproteobacteria</taxon>
        <taxon>Alteromonadales</taxon>
        <taxon>Colwelliaceae</taxon>
        <taxon>Colwellia</taxon>
    </lineage>
</organism>
<dbReference type="Pfam" id="PF07311">
    <property type="entry name" value="Dodecin"/>
    <property type="match status" value="1"/>
</dbReference>
<dbReference type="Proteomes" id="UP000243053">
    <property type="component" value="Unassembled WGS sequence"/>
</dbReference>